<comment type="caution">
    <text evidence="2">The sequence shown here is derived from an EMBL/GenBank/DDBJ whole genome shotgun (WGS) entry which is preliminary data.</text>
</comment>
<keyword evidence="3" id="KW-1185">Reference proteome</keyword>
<sequence>MQNRYACTDFGIAVGKLGGINLPSTKASSFTFNGTSPGNLGDDVRNGNFLNTTKTTTKSNAPQRKGYCN</sequence>
<dbReference type="Proteomes" id="UP001430700">
    <property type="component" value="Unassembled WGS sequence"/>
</dbReference>
<feature type="region of interest" description="Disordered" evidence="1">
    <location>
        <begin position="31"/>
        <end position="69"/>
    </location>
</feature>
<protein>
    <submittedName>
        <fullName evidence="2">Uncharacterized protein</fullName>
    </submittedName>
</protein>
<dbReference type="EMBL" id="JAJJMN010000001">
    <property type="protein sequence ID" value="MCC9018487.1"/>
    <property type="molecule type" value="Genomic_DNA"/>
</dbReference>
<evidence type="ECO:0000313" key="3">
    <source>
        <dbReference type="Proteomes" id="UP001430700"/>
    </source>
</evidence>
<organism evidence="2 3">
    <name type="scientific">Flavobacterium lipolyticum</name>
    <dbReference type="NCBI Taxonomy" id="2893754"/>
    <lineage>
        <taxon>Bacteria</taxon>
        <taxon>Pseudomonadati</taxon>
        <taxon>Bacteroidota</taxon>
        <taxon>Flavobacteriia</taxon>
        <taxon>Flavobacteriales</taxon>
        <taxon>Flavobacteriaceae</taxon>
        <taxon>Flavobacterium</taxon>
    </lineage>
</organism>
<accession>A0ABS8M1E5</accession>
<feature type="compositionally biased region" description="Polar residues" evidence="1">
    <location>
        <begin position="48"/>
        <end position="62"/>
    </location>
</feature>
<evidence type="ECO:0000313" key="2">
    <source>
        <dbReference type="EMBL" id="MCC9018487.1"/>
    </source>
</evidence>
<proteinExistence type="predicted"/>
<gene>
    <name evidence="2" type="ORF">LNQ34_11935</name>
</gene>
<evidence type="ECO:0000256" key="1">
    <source>
        <dbReference type="SAM" id="MobiDB-lite"/>
    </source>
</evidence>
<dbReference type="RefSeq" id="WP_202701183.1">
    <property type="nucleotide sequence ID" value="NZ_JAJJMN010000001.1"/>
</dbReference>
<reference evidence="2" key="1">
    <citation type="submission" date="2021-11" db="EMBL/GenBank/DDBJ databases">
        <title>Description of novel Flavobacterium species.</title>
        <authorList>
            <person name="Saticioglu I.B."/>
            <person name="Ay H."/>
            <person name="Altun S."/>
            <person name="Duman M."/>
        </authorList>
    </citation>
    <scope>NUCLEOTIDE SEQUENCE</scope>
    <source>
        <strain evidence="2">F-126</strain>
    </source>
</reference>
<name>A0ABS8M1E5_9FLAO</name>